<dbReference type="Pfam" id="PF17657">
    <property type="entry name" value="DNA_pol3_finger"/>
    <property type="match status" value="1"/>
</dbReference>
<comment type="catalytic activity">
    <reaction evidence="10 11">
        <text>DNA(n) + a 2'-deoxyribonucleoside 5'-triphosphate = DNA(n+1) + diphosphate</text>
        <dbReference type="Rhea" id="RHEA:22508"/>
        <dbReference type="Rhea" id="RHEA-COMP:17339"/>
        <dbReference type="Rhea" id="RHEA-COMP:17340"/>
        <dbReference type="ChEBI" id="CHEBI:33019"/>
        <dbReference type="ChEBI" id="CHEBI:61560"/>
        <dbReference type="ChEBI" id="CHEBI:173112"/>
        <dbReference type="EC" id="2.7.7.7"/>
    </reaction>
</comment>
<evidence type="ECO:0000256" key="4">
    <source>
        <dbReference type="ARBA" id="ARBA00022695"/>
    </source>
</evidence>
<dbReference type="Pfam" id="PF07733">
    <property type="entry name" value="DNA_pol3_alpha"/>
    <property type="match status" value="1"/>
</dbReference>
<dbReference type="InterPro" id="IPR044923">
    <property type="entry name" value="PolC_middle_finger_sf"/>
</dbReference>
<dbReference type="Gene3D" id="6.10.140.1510">
    <property type="match status" value="1"/>
</dbReference>
<sequence length="1422" mass="162013">MSGNLKFSTIIEERLRQYSSWYRISKIRIFPQNQLCIVFLQTKEKLPNDDLILIEREINNLLNIGNIKIQHCIANYSINEYLESNWGNILNLIYKKTPSINSWLNNLKWEIRENTLVIKLSDQIGVEILNNKNVPNQIRDILYNETGNEVVVTLEKSSDLDECHDDYYTRKIYKEKQLVEDILKQNNLSLCDDKKKQIFSDSSIILGKEIKEEPIKLDEIKEEGQEVVIQGRIFDVQSRHIKNNNILIFFSITDFTGSIYIKTFAKATNNTASLSGLREGIWLKIKGQVEYDNFLKDLIVNPTDINVVNFNIRTDSNPEKRVELHLHTNMSAMDGINPPEAYIKRAAEWGHPAIAITDHGVVQAFPDAYSYGRNYGIKIIFGVEAYIMDDEIEIIKNPKDIDIAAETFVVFDIETTGLSPSEDEITEIGAVKIKNGKVIGEFHTLVNPGKPIPVDITKLTGITDEMVKDAPGINTVLAEFLEFVGDSTIVAHNAQFDMGFIYNKCEERDIVIKNPVLDSLYLSRVLLKELKNHKLNTIANHLNVRLDNHHRAVDDAKATGEIFWELVKRLMERGIKNLTEINELTGELGSQRLKTYHALILAKNQRGLKNLYKLISLSHLNYFYRNPRIPKKELVALKEGLIIGSGCQAGEIYQGILNGLNPEELKRKCKFYDFLEMQPIMNNYFLVNKGLVSDTEKLKSINKQIYDLGKSLNIPVVATGDVHFLEPEDEVFRRVLMASQGYEDADNHLPLYFKTTDEMLNEFEYLGREAAREIVIRNPRAISDSIEDIKPLPDELFTPKIDGAEQTITEMTYNKAKEIYGDPLPDIVEKRLKKELDSIVNNGFAVIYLISHKLVKRSLDDGYLVGSRGSVGSSLVATMCDITEVNPLPPHYVCQRCKYSEFHLDEKYGTGPDLPDKNCPRCGEELRKDGYNIPFEVFMGFEGDKVPDIDLNFSGEYQPIAHKYAEELFGEKYVYRAGTIGTIAERTAYGFIKGFMEEKKVVLHKAEIDRLVKGCTGIKRTTGQHPGGLMVVPKDMDIHDFTPIQYPADDRNSNVITTHFDYHAISSRLLKLDILGHDDPTVLKMLQDITGVDPKKIPLDDKKTMKIFSGIEPLNLKTNDLNISIGTIGVPEFGTKFVRQMLEETKPTTFSELIRISGLSHGTDVWLNNAQDLIKNKIATLSQVISTRDDIMTHLIHKGLPPNKAFKVMEKVRKGKGLDKEDEELMKSKGVPDWFIGSCKKIKYMFPKAHAVAYVIMAFRIAYFKVYFPKAFYATYFSVKADDFDADIILKGPRYIKNRIEEIEAKGNNMTQKEKNLLTILEVAWEMYSRGLTFLPVDLYKSDAERFIIIKDGLILPFNSLQGVGKTAAHNIVKCRENGKFISVEDLRRRAKLTKTAIDVLRRHGCLEDLLETNQLNFLSLA</sequence>
<dbReference type="NCBIfam" id="NF001688">
    <property type="entry name" value="PRK00448.1"/>
    <property type="match status" value="1"/>
</dbReference>
<dbReference type="InterPro" id="IPR004013">
    <property type="entry name" value="PHP_dom"/>
</dbReference>
<dbReference type="NCBIfam" id="TIGR01405">
    <property type="entry name" value="polC_Gram_pos"/>
    <property type="match status" value="1"/>
</dbReference>
<dbReference type="Gene3D" id="1.10.150.870">
    <property type="match status" value="1"/>
</dbReference>
<dbReference type="Gene3D" id="2.40.50.140">
    <property type="entry name" value="Nucleic acid-binding proteins"/>
    <property type="match status" value="1"/>
</dbReference>
<evidence type="ECO:0000256" key="7">
    <source>
        <dbReference type="ARBA" id="ARBA00022801"/>
    </source>
</evidence>
<evidence type="ECO:0000256" key="2">
    <source>
        <dbReference type="ARBA" id="ARBA00022490"/>
    </source>
</evidence>
<comment type="function">
    <text evidence="1 11">Required for replicative DNA synthesis. This DNA polymerase also exhibits 3' to 5' exonuclease activity.</text>
</comment>
<evidence type="ECO:0000256" key="11">
    <source>
        <dbReference type="HAMAP-Rule" id="MF_00356"/>
    </source>
</evidence>
<proteinExistence type="inferred from homology"/>
<evidence type="ECO:0000256" key="6">
    <source>
        <dbReference type="ARBA" id="ARBA00022722"/>
    </source>
</evidence>
<dbReference type="InterPro" id="IPR006054">
    <property type="entry name" value="DnaQ"/>
</dbReference>
<dbReference type="HAMAP" id="MF_00356">
    <property type="entry name" value="DNApol_PolC"/>
    <property type="match status" value="1"/>
</dbReference>
<keyword evidence="9 11" id="KW-0239">DNA-directed DNA polymerase</keyword>
<comment type="subcellular location">
    <subcellularLocation>
        <location evidence="11">Cytoplasm</location>
    </subcellularLocation>
</comment>
<dbReference type="RefSeq" id="WP_206707262.1">
    <property type="nucleotide sequence ID" value="NZ_CP059066.1"/>
</dbReference>
<keyword evidence="15" id="KW-1185">Reference proteome</keyword>
<dbReference type="InterPro" id="IPR012340">
    <property type="entry name" value="NA-bd_OB-fold"/>
</dbReference>
<evidence type="ECO:0000256" key="1">
    <source>
        <dbReference type="ARBA" id="ARBA00003452"/>
    </source>
</evidence>
<comment type="similarity">
    <text evidence="11">Belongs to the DNA polymerase type-C family. PolC subfamily.</text>
</comment>
<organism evidence="14 15">
    <name type="scientific">Koleobacter methoxysyntrophicus</name>
    <dbReference type="NCBI Taxonomy" id="2751313"/>
    <lineage>
        <taxon>Bacteria</taxon>
        <taxon>Bacillati</taxon>
        <taxon>Bacillota</taxon>
        <taxon>Clostridia</taxon>
        <taxon>Koleobacterales</taxon>
        <taxon>Koleobacteraceae</taxon>
        <taxon>Koleobacter</taxon>
    </lineage>
</organism>
<accession>A0A8A0RNF6</accession>
<keyword evidence="7 11" id="KW-0378">Hydrolase</keyword>
<dbReference type="InterPro" id="IPR029460">
    <property type="entry name" value="DNAPol_HHH"/>
</dbReference>
<dbReference type="GO" id="GO:0003677">
    <property type="term" value="F:DNA binding"/>
    <property type="evidence" value="ECO:0007669"/>
    <property type="project" value="UniProtKB-UniRule"/>
</dbReference>
<dbReference type="GO" id="GO:0003887">
    <property type="term" value="F:DNA-directed DNA polymerase activity"/>
    <property type="evidence" value="ECO:0007669"/>
    <property type="project" value="UniProtKB-UniRule"/>
</dbReference>
<dbReference type="InterPro" id="IPR004805">
    <property type="entry name" value="DnaE2/DnaE/PolC"/>
</dbReference>
<dbReference type="InterPro" id="IPR012337">
    <property type="entry name" value="RNaseH-like_sf"/>
</dbReference>
<keyword evidence="8 11" id="KW-0269">Exonuclease</keyword>
<evidence type="ECO:0000256" key="8">
    <source>
        <dbReference type="ARBA" id="ARBA00022839"/>
    </source>
</evidence>
<dbReference type="Gene3D" id="1.10.150.700">
    <property type="entry name" value="PolC, middle finger domain"/>
    <property type="match status" value="1"/>
</dbReference>
<dbReference type="SMART" id="SM00481">
    <property type="entry name" value="POLIIIAc"/>
    <property type="match status" value="1"/>
</dbReference>
<dbReference type="InterPro" id="IPR040982">
    <property type="entry name" value="DNA_pol3_finger"/>
</dbReference>
<dbReference type="CDD" id="cd04484">
    <property type="entry name" value="polC_OBF"/>
    <property type="match status" value="1"/>
</dbReference>
<dbReference type="SUPFAM" id="SSF53098">
    <property type="entry name" value="Ribonuclease H-like"/>
    <property type="match status" value="1"/>
</dbReference>
<evidence type="ECO:0000256" key="5">
    <source>
        <dbReference type="ARBA" id="ARBA00022705"/>
    </source>
</evidence>
<dbReference type="SUPFAM" id="SSF89550">
    <property type="entry name" value="PHP domain-like"/>
    <property type="match status" value="1"/>
</dbReference>
<dbReference type="CDD" id="cd06127">
    <property type="entry name" value="DEDDh"/>
    <property type="match status" value="1"/>
</dbReference>
<name>A0A8A0RNF6_9FIRM</name>
<dbReference type="SMART" id="SM00479">
    <property type="entry name" value="EXOIII"/>
    <property type="match status" value="1"/>
</dbReference>
<evidence type="ECO:0000256" key="10">
    <source>
        <dbReference type="ARBA" id="ARBA00049244"/>
    </source>
</evidence>
<keyword evidence="2 11" id="KW-0963">Cytoplasm</keyword>
<dbReference type="Pfam" id="PF00929">
    <property type="entry name" value="RNase_T"/>
    <property type="match status" value="1"/>
</dbReference>
<dbReference type="Pfam" id="PF11490">
    <property type="entry name" value="DNA_pol3_a_NII"/>
    <property type="match status" value="1"/>
</dbReference>
<dbReference type="InterPro" id="IPR016195">
    <property type="entry name" value="Pol/histidinol_Pase-like"/>
</dbReference>
<protein>
    <recommendedName>
        <fullName evidence="11">DNA polymerase III PolC-type</fullName>
        <shortName evidence="11">PolIII</shortName>
        <ecNumber evidence="11">2.7.7.7</ecNumber>
    </recommendedName>
</protein>
<dbReference type="InterPro" id="IPR036397">
    <property type="entry name" value="RNaseH_sf"/>
</dbReference>
<dbReference type="PANTHER" id="PTHR32294:SF5">
    <property type="entry name" value="DNA POLYMERASE III POLC-TYPE"/>
    <property type="match status" value="1"/>
</dbReference>
<dbReference type="NCBIfam" id="TIGR00573">
    <property type="entry name" value="dnaq"/>
    <property type="match status" value="1"/>
</dbReference>
<dbReference type="GO" id="GO:0006261">
    <property type="term" value="P:DNA-templated DNA replication"/>
    <property type="evidence" value="ECO:0007669"/>
    <property type="project" value="UniProtKB-UniRule"/>
</dbReference>
<feature type="domain" description="Polymerase/histidinol phosphatase N-terminal" evidence="13">
    <location>
        <begin position="322"/>
        <end position="389"/>
    </location>
</feature>
<evidence type="ECO:0000256" key="3">
    <source>
        <dbReference type="ARBA" id="ARBA00022679"/>
    </source>
</evidence>
<dbReference type="GO" id="GO:0008408">
    <property type="term" value="F:3'-5' exonuclease activity"/>
    <property type="evidence" value="ECO:0007669"/>
    <property type="project" value="UniProtKB-UniRule"/>
</dbReference>
<keyword evidence="6 11" id="KW-0540">Nuclease</keyword>
<dbReference type="GO" id="GO:0005737">
    <property type="term" value="C:cytoplasm"/>
    <property type="evidence" value="ECO:0007669"/>
    <property type="project" value="UniProtKB-SubCell"/>
</dbReference>
<evidence type="ECO:0000256" key="9">
    <source>
        <dbReference type="ARBA" id="ARBA00022932"/>
    </source>
</evidence>
<dbReference type="InterPro" id="IPR011708">
    <property type="entry name" value="DNA_pol3_alpha_NTPase_dom"/>
</dbReference>
<evidence type="ECO:0000313" key="15">
    <source>
        <dbReference type="Proteomes" id="UP000662904"/>
    </source>
</evidence>
<gene>
    <name evidence="11 14" type="primary">polC</name>
    <name evidence="14" type="ORF">H0A61_02312</name>
</gene>
<dbReference type="Gene3D" id="3.20.20.140">
    <property type="entry name" value="Metal-dependent hydrolases"/>
    <property type="match status" value="2"/>
</dbReference>
<dbReference type="CDD" id="cd07435">
    <property type="entry name" value="PHP_PolIIIA_POLC"/>
    <property type="match status" value="1"/>
</dbReference>
<dbReference type="EMBL" id="CP059066">
    <property type="protein sequence ID" value="QSQ09931.1"/>
    <property type="molecule type" value="Genomic_DNA"/>
</dbReference>
<evidence type="ECO:0000259" key="13">
    <source>
        <dbReference type="SMART" id="SM00481"/>
    </source>
</evidence>
<dbReference type="FunFam" id="3.30.420.10:FF:000045">
    <property type="entry name" value="3'-5' exonuclease DinG"/>
    <property type="match status" value="1"/>
</dbReference>
<dbReference type="KEGG" id="kme:H0A61_02312"/>
<keyword evidence="3 11" id="KW-0808">Transferase</keyword>
<keyword evidence="5 11" id="KW-0235">DNA replication</keyword>
<evidence type="ECO:0000313" key="14">
    <source>
        <dbReference type="EMBL" id="QSQ09931.1"/>
    </source>
</evidence>
<dbReference type="EC" id="2.7.7.7" evidence="11"/>
<dbReference type="Proteomes" id="UP000662904">
    <property type="component" value="Chromosome"/>
</dbReference>
<dbReference type="Gene3D" id="3.30.1900.20">
    <property type="match status" value="2"/>
</dbReference>
<evidence type="ECO:0000259" key="12">
    <source>
        <dbReference type="SMART" id="SM00479"/>
    </source>
</evidence>
<reference evidence="14" key="1">
    <citation type="submission" date="2020-07" db="EMBL/GenBank/DDBJ databases">
        <title>Koleobacter methoxysyntrophicus gen. nov., sp. nov., a novel anaerobic bacterium isolated from deep subsurface oil field and proposal of Koleobacterales ord. nov. in the phylum Firmicutes.</title>
        <authorList>
            <person name="Sakamoto S."/>
            <person name="Tamaki H."/>
        </authorList>
    </citation>
    <scope>NUCLEOTIDE SEQUENCE</scope>
    <source>
        <strain evidence="14">NRmbB1</strain>
    </source>
</reference>
<dbReference type="InterPro" id="IPR024754">
    <property type="entry name" value="DNA_PolC-like_N_II"/>
</dbReference>
<dbReference type="PANTHER" id="PTHR32294">
    <property type="entry name" value="DNA POLYMERASE III SUBUNIT ALPHA"/>
    <property type="match status" value="1"/>
</dbReference>
<dbReference type="Gene3D" id="3.30.420.10">
    <property type="entry name" value="Ribonuclease H-like superfamily/Ribonuclease H"/>
    <property type="match status" value="1"/>
</dbReference>
<keyword evidence="4 11" id="KW-0548">Nucleotidyltransferase</keyword>
<dbReference type="Pfam" id="PF02811">
    <property type="entry name" value="PHP"/>
    <property type="match status" value="1"/>
</dbReference>
<dbReference type="InterPro" id="IPR006308">
    <property type="entry name" value="Pol_III_a_PolC-type_gram_pos"/>
</dbReference>
<dbReference type="InterPro" id="IPR013520">
    <property type="entry name" value="Ribonucl_H"/>
</dbReference>
<feature type="domain" description="Exonuclease" evidence="12">
    <location>
        <begin position="407"/>
        <end position="572"/>
    </location>
</feature>
<dbReference type="InterPro" id="IPR003141">
    <property type="entry name" value="Pol/His_phosphatase_N"/>
</dbReference>
<dbReference type="SUPFAM" id="SSF81585">
    <property type="entry name" value="PsbU/PolX domain-like"/>
    <property type="match status" value="1"/>
</dbReference>
<dbReference type="Pfam" id="PF14579">
    <property type="entry name" value="HHH_6"/>
    <property type="match status" value="1"/>
</dbReference>